<comment type="caution">
    <text evidence="11">Lacks conserved residue(s) required for the propagation of feature annotation.</text>
</comment>
<feature type="binding site" evidence="11">
    <location>
        <position position="141"/>
    </location>
    <ligand>
        <name>substrate</name>
    </ligand>
</feature>
<evidence type="ECO:0000256" key="7">
    <source>
        <dbReference type="ARBA" id="ARBA00022777"/>
    </source>
</evidence>
<comment type="cofactor">
    <cofactor evidence="11">
        <name>Mg(2+)</name>
        <dbReference type="ChEBI" id="CHEBI:18420"/>
    </cofactor>
    <text evidence="11">Binds 1 Mg(2+) ion per subunit.</text>
</comment>
<feature type="binding site" evidence="11">
    <location>
        <position position="63"/>
    </location>
    <ligand>
        <name>substrate</name>
    </ligand>
</feature>
<protein>
    <recommendedName>
        <fullName evidence="3 11">Shikimate kinase</fullName>
        <shortName evidence="11">SK</shortName>
        <ecNumber evidence="3 11">2.7.1.71</ecNumber>
    </recommendedName>
</protein>
<dbReference type="InterPro" id="IPR027417">
    <property type="entry name" value="P-loop_NTPase"/>
</dbReference>
<comment type="subunit">
    <text evidence="11">Monomer.</text>
</comment>
<name>A0A7X3FGN4_9BACL</name>
<dbReference type="PROSITE" id="PS01128">
    <property type="entry name" value="SHIKIMATE_KINASE"/>
    <property type="match status" value="1"/>
</dbReference>
<dbReference type="GO" id="GO:0009423">
    <property type="term" value="P:chorismate biosynthetic process"/>
    <property type="evidence" value="ECO:0007669"/>
    <property type="project" value="UniProtKB-UniRule"/>
</dbReference>
<dbReference type="GO" id="GO:0009073">
    <property type="term" value="P:aromatic amino acid family biosynthetic process"/>
    <property type="evidence" value="ECO:0007669"/>
    <property type="project" value="UniProtKB-KW"/>
</dbReference>
<feature type="binding site" evidence="11">
    <location>
        <position position="123"/>
    </location>
    <ligand>
        <name>ATP</name>
        <dbReference type="ChEBI" id="CHEBI:30616"/>
    </ligand>
</feature>
<dbReference type="GO" id="GO:0005829">
    <property type="term" value="C:cytosol"/>
    <property type="evidence" value="ECO:0007669"/>
    <property type="project" value="TreeGrafter"/>
</dbReference>
<keyword evidence="11" id="KW-0963">Cytoplasm</keyword>
<keyword evidence="6 11" id="KW-0547">Nucleotide-binding</keyword>
<comment type="caution">
    <text evidence="12">The sequence shown here is derived from an EMBL/GenBank/DDBJ whole genome shotgun (WGS) entry which is preliminary data.</text>
</comment>
<dbReference type="OrthoDB" id="9800332at2"/>
<accession>A0A7X3FGN4</accession>
<evidence type="ECO:0000256" key="1">
    <source>
        <dbReference type="ARBA" id="ARBA00004842"/>
    </source>
</evidence>
<dbReference type="RefSeq" id="WP_157334183.1">
    <property type="nucleotide sequence ID" value="NZ_RHLK01000003.1"/>
</dbReference>
<comment type="pathway">
    <text evidence="1 11">Metabolic intermediate biosynthesis; chorismate biosynthesis; chorismate from D-erythrose 4-phosphate and phosphoenolpyruvate: step 5/7.</text>
</comment>
<comment type="catalytic activity">
    <reaction evidence="10 11">
        <text>shikimate + ATP = 3-phosphoshikimate + ADP + H(+)</text>
        <dbReference type="Rhea" id="RHEA:13121"/>
        <dbReference type="ChEBI" id="CHEBI:15378"/>
        <dbReference type="ChEBI" id="CHEBI:30616"/>
        <dbReference type="ChEBI" id="CHEBI:36208"/>
        <dbReference type="ChEBI" id="CHEBI:145989"/>
        <dbReference type="ChEBI" id="CHEBI:456216"/>
        <dbReference type="EC" id="2.7.1.71"/>
    </reaction>
</comment>
<dbReference type="PANTHER" id="PTHR21087:SF16">
    <property type="entry name" value="SHIKIMATE KINASE 1, CHLOROPLASTIC"/>
    <property type="match status" value="1"/>
</dbReference>
<feature type="binding site" evidence="11">
    <location>
        <position position="21"/>
    </location>
    <ligand>
        <name>Mg(2+)</name>
        <dbReference type="ChEBI" id="CHEBI:18420"/>
    </ligand>
</feature>
<organism evidence="12 13">
    <name type="scientific">Paenibacillus lutrae</name>
    <dbReference type="NCBI Taxonomy" id="2078573"/>
    <lineage>
        <taxon>Bacteria</taxon>
        <taxon>Bacillati</taxon>
        <taxon>Bacillota</taxon>
        <taxon>Bacilli</taxon>
        <taxon>Bacillales</taxon>
        <taxon>Paenibacillaceae</taxon>
        <taxon>Paenibacillus</taxon>
    </lineage>
</organism>
<dbReference type="InterPro" id="IPR000623">
    <property type="entry name" value="Shikimate_kinase/TSH1"/>
</dbReference>
<keyword evidence="11" id="KW-0460">Magnesium</keyword>
<evidence type="ECO:0000256" key="4">
    <source>
        <dbReference type="ARBA" id="ARBA00022605"/>
    </source>
</evidence>
<feature type="binding site" evidence="11">
    <location>
        <position position="39"/>
    </location>
    <ligand>
        <name>substrate</name>
    </ligand>
</feature>
<sequence length="182" mass="20163">MSIDSKMKNLVLIGFMGTGKSTVGLKLAEDLGWRMVDTDEEIVKKAGMSIPDLFAAHGEAYFRSLEREVIEEVLAGRDQVVSTGGGAVLAETNRKLMGNNGFVTALTASVETIVERVQNDQNRPLLQGDVEERVRTMLQLRQDAYSFADLTIDTTSLSVVEIVNCILKEWREDEHEEELLSG</sequence>
<keyword evidence="8 11" id="KW-0067">ATP-binding</keyword>
<keyword evidence="4 11" id="KW-0028">Amino-acid biosynthesis</keyword>
<dbReference type="EC" id="2.7.1.71" evidence="3 11"/>
<evidence type="ECO:0000256" key="6">
    <source>
        <dbReference type="ARBA" id="ARBA00022741"/>
    </source>
</evidence>
<keyword evidence="11" id="KW-0479">Metal-binding</keyword>
<keyword evidence="9 11" id="KW-0057">Aromatic amino acid biosynthesis</keyword>
<comment type="function">
    <text evidence="11">Catalyzes the specific phosphorylation of the 3-hydroxyl group of shikimic acid using ATP as a cosubstrate.</text>
</comment>
<keyword evidence="5 11" id="KW-0808">Transferase</keyword>
<evidence type="ECO:0000313" key="13">
    <source>
        <dbReference type="Proteomes" id="UP000490800"/>
    </source>
</evidence>
<dbReference type="SUPFAM" id="SSF52540">
    <property type="entry name" value="P-loop containing nucleoside triphosphate hydrolases"/>
    <property type="match status" value="1"/>
</dbReference>
<dbReference type="UniPathway" id="UPA00053">
    <property type="reaction ID" value="UER00088"/>
</dbReference>
<dbReference type="PRINTS" id="PR01100">
    <property type="entry name" value="SHIKIMTKNASE"/>
</dbReference>
<evidence type="ECO:0000256" key="3">
    <source>
        <dbReference type="ARBA" id="ARBA00012154"/>
    </source>
</evidence>
<dbReference type="Pfam" id="PF01202">
    <property type="entry name" value="SKI"/>
    <property type="match status" value="1"/>
</dbReference>
<evidence type="ECO:0000256" key="8">
    <source>
        <dbReference type="ARBA" id="ARBA00022840"/>
    </source>
</evidence>
<dbReference type="GO" id="GO:0005524">
    <property type="term" value="F:ATP binding"/>
    <property type="evidence" value="ECO:0007669"/>
    <property type="project" value="UniProtKB-UniRule"/>
</dbReference>
<keyword evidence="7 11" id="KW-0418">Kinase</keyword>
<dbReference type="AlphaFoldDB" id="A0A7X3FGN4"/>
<gene>
    <name evidence="11" type="primary">aroK</name>
    <name evidence="12" type="ORF">EDM21_07025</name>
</gene>
<dbReference type="HAMAP" id="MF_00109">
    <property type="entry name" value="Shikimate_kinase"/>
    <property type="match status" value="1"/>
</dbReference>
<dbReference type="EMBL" id="RHLK01000003">
    <property type="protein sequence ID" value="MVO99282.1"/>
    <property type="molecule type" value="Genomic_DNA"/>
</dbReference>
<comment type="similarity">
    <text evidence="2 11">Belongs to the shikimate kinase family.</text>
</comment>
<dbReference type="GO" id="GO:0008652">
    <property type="term" value="P:amino acid biosynthetic process"/>
    <property type="evidence" value="ECO:0007669"/>
    <property type="project" value="UniProtKB-KW"/>
</dbReference>
<dbReference type="InterPro" id="IPR023000">
    <property type="entry name" value="Shikimate_kinase_CS"/>
</dbReference>
<evidence type="ECO:0000256" key="10">
    <source>
        <dbReference type="ARBA" id="ARBA00048567"/>
    </source>
</evidence>
<comment type="subcellular location">
    <subcellularLocation>
        <location evidence="11">Cytoplasm</location>
    </subcellularLocation>
</comment>
<keyword evidence="13" id="KW-1185">Reference proteome</keyword>
<proteinExistence type="inferred from homology"/>
<dbReference type="PANTHER" id="PTHR21087">
    <property type="entry name" value="SHIKIMATE KINASE"/>
    <property type="match status" value="1"/>
</dbReference>
<evidence type="ECO:0000256" key="11">
    <source>
        <dbReference type="HAMAP-Rule" id="MF_00109"/>
    </source>
</evidence>
<reference evidence="12 13" key="1">
    <citation type="journal article" date="2019" name="Microorganisms">
        <title>Paenibacillus lutrae sp. nov., A Chitinolytic Species Isolated from A River Otter in Castril Natural Park, Granada, Spain.</title>
        <authorList>
            <person name="Rodriguez M."/>
            <person name="Reina J.C."/>
            <person name="Bejar V."/>
            <person name="Llamas I."/>
        </authorList>
    </citation>
    <scope>NUCLEOTIDE SEQUENCE [LARGE SCALE GENOMIC DNA]</scope>
    <source>
        <strain evidence="12 13">N10</strain>
    </source>
</reference>
<dbReference type="GO" id="GO:0000287">
    <property type="term" value="F:magnesium ion binding"/>
    <property type="evidence" value="ECO:0007669"/>
    <property type="project" value="UniProtKB-UniRule"/>
</dbReference>
<evidence type="ECO:0000256" key="5">
    <source>
        <dbReference type="ARBA" id="ARBA00022679"/>
    </source>
</evidence>
<dbReference type="GO" id="GO:0004765">
    <property type="term" value="F:shikimate kinase activity"/>
    <property type="evidence" value="ECO:0007669"/>
    <property type="project" value="UniProtKB-UniRule"/>
</dbReference>
<dbReference type="InterPro" id="IPR031322">
    <property type="entry name" value="Shikimate/glucono_kinase"/>
</dbReference>
<feature type="binding site" evidence="11">
    <location>
        <position position="85"/>
    </location>
    <ligand>
        <name>substrate</name>
    </ligand>
</feature>
<evidence type="ECO:0000256" key="9">
    <source>
        <dbReference type="ARBA" id="ARBA00023141"/>
    </source>
</evidence>
<dbReference type="Proteomes" id="UP000490800">
    <property type="component" value="Unassembled WGS sequence"/>
</dbReference>
<dbReference type="Gene3D" id="3.40.50.300">
    <property type="entry name" value="P-loop containing nucleotide triphosphate hydrolases"/>
    <property type="match status" value="1"/>
</dbReference>
<evidence type="ECO:0000256" key="2">
    <source>
        <dbReference type="ARBA" id="ARBA00006997"/>
    </source>
</evidence>
<evidence type="ECO:0000313" key="12">
    <source>
        <dbReference type="EMBL" id="MVO99282.1"/>
    </source>
</evidence>
<feature type="binding site" evidence="11">
    <location>
        <begin position="17"/>
        <end position="22"/>
    </location>
    <ligand>
        <name>ATP</name>
        <dbReference type="ChEBI" id="CHEBI:30616"/>
    </ligand>
</feature>
<dbReference type="CDD" id="cd00464">
    <property type="entry name" value="SK"/>
    <property type="match status" value="1"/>
</dbReference>